<dbReference type="CDD" id="cd02440">
    <property type="entry name" value="AdoMet_MTases"/>
    <property type="match status" value="1"/>
</dbReference>
<dbReference type="InterPro" id="IPR041698">
    <property type="entry name" value="Methyltransf_25"/>
</dbReference>
<accession>A0ABS7F957</accession>
<keyword evidence="2" id="KW-0808">Transferase</keyword>
<proteinExistence type="predicted"/>
<keyword evidence="3" id="KW-1185">Reference proteome</keyword>
<keyword evidence="2" id="KW-0489">Methyltransferase</keyword>
<dbReference type="GO" id="GO:0008168">
    <property type="term" value="F:methyltransferase activity"/>
    <property type="evidence" value="ECO:0007669"/>
    <property type="project" value="UniProtKB-KW"/>
</dbReference>
<dbReference type="Proteomes" id="UP000711178">
    <property type="component" value="Unassembled WGS sequence"/>
</dbReference>
<feature type="domain" description="Methyltransferase" evidence="1">
    <location>
        <begin position="50"/>
        <end position="143"/>
    </location>
</feature>
<dbReference type="Gene3D" id="3.40.50.150">
    <property type="entry name" value="Vaccinia Virus protein VP39"/>
    <property type="match status" value="1"/>
</dbReference>
<evidence type="ECO:0000313" key="2">
    <source>
        <dbReference type="EMBL" id="MBW8286577.1"/>
    </source>
</evidence>
<reference evidence="2 3" key="1">
    <citation type="submission" date="2021-05" db="EMBL/GenBank/DDBJ databases">
        <title>Draft Whole Genome Sequencing Of Biosensor Chromobacterium violaceum Strain CV026 Reveals A Regulatory RNA In Chromobacterium violaceum Phenotype Regulatory Network.</title>
        <authorList>
            <person name="Hong K.W."/>
            <person name="Chan K.G."/>
            <person name="Chang C.-Y."/>
        </authorList>
    </citation>
    <scope>NUCLEOTIDE SEQUENCE [LARGE SCALE GENOMIC DNA]</scope>
    <source>
        <strain evidence="2 3">ATCC 31532</strain>
    </source>
</reference>
<dbReference type="GO" id="GO:0032259">
    <property type="term" value="P:methylation"/>
    <property type="evidence" value="ECO:0007669"/>
    <property type="project" value="UniProtKB-KW"/>
</dbReference>
<dbReference type="EMBL" id="JAHDTB010000001">
    <property type="protein sequence ID" value="MBW8286577.1"/>
    <property type="molecule type" value="Genomic_DNA"/>
</dbReference>
<organism evidence="2 3">
    <name type="scientific">Chromobacterium subtsugae</name>
    <dbReference type="NCBI Taxonomy" id="251747"/>
    <lineage>
        <taxon>Bacteria</taxon>
        <taxon>Pseudomonadati</taxon>
        <taxon>Pseudomonadota</taxon>
        <taxon>Betaproteobacteria</taxon>
        <taxon>Neisseriales</taxon>
        <taxon>Chromobacteriaceae</taxon>
        <taxon>Chromobacterium</taxon>
    </lineage>
</organism>
<sequence>MSNQAGVAVVDFNGSIFLESSNVRAQANRLNWRSEVLMGRNPDCFKGKRVLDLASHDGRFMHAALKHGASKVIGVEAREEHVIHARHNLSRAGHAPDSYQVLCGDLVEHLKQIETGSVDTVLCFGVFSHLIEQVEIIREIRRIAPGAFILDTWVAKEQWNLRERLRNHKVNLWVRDTQQGGDRGLSLLARFKRLMASVLPGPGSKVGSMVLLYEDPQAPGATVRPSGLMAWANRSALEMLFEHFGLEHARVDWMAQRVSDWTDLEDYRNGSRESWVVRPGRRAS</sequence>
<dbReference type="SUPFAM" id="SSF53335">
    <property type="entry name" value="S-adenosyl-L-methionine-dependent methyltransferases"/>
    <property type="match status" value="1"/>
</dbReference>
<gene>
    <name evidence="2" type="ORF">KIF53_02885</name>
</gene>
<evidence type="ECO:0000259" key="1">
    <source>
        <dbReference type="Pfam" id="PF13649"/>
    </source>
</evidence>
<dbReference type="InterPro" id="IPR029063">
    <property type="entry name" value="SAM-dependent_MTases_sf"/>
</dbReference>
<evidence type="ECO:0000313" key="3">
    <source>
        <dbReference type="Proteomes" id="UP000711178"/>
    </source>
</evidence>
<dbReference type="RefSeq" id="WP_043579463.1">
    <property type="nucleotide sequence ID" value="NZ_CP142381.1"/>
</dbReference>
<dbReference type="GeneID" id="89687733"/>
<protein>
    <submittedName>
        <fullName evidence="2">Class I SAM-dependent methyltransferase</fullName>
    </submittedName>
</protein>
<dbReference type="Pfam" id="PF13649">
    <property type="entry name" value="Methyltransf_25"/>
    <property type="match status" value="1"/>
</dbReference>
<comment type="caution">
    <text evidence="2">The sequence shown here is derived from an EMBL/GenBank/DDBJ whole genome shotgun (WGS) entry which is preliminary data.</text>
</comment>
<name>A0ABS7F957_9NEIS</name>